<dbReference type="OrthoDB" id="10541792at2759"/>
<dbReference type="SUPFAM" id="SSF48371">
    <property type="entry name" value="ARM repeat"/>
    <property type="match status" value="1"/>
</dbReference>
<reference evidence="3" key="1">
    <citation type="submission" date="2017-02" db="UniProtKB">
        <authorList>
            <consortium name="WormBaseParasite"/>
        </authorList>
    </citation>
    <scope>IDENTIFICATION</scope>
</reference>
<dbReference type="WBParaSite" id="ASIM_0001351901-mRNA-1">
    <property type="protein sequence ID" value="ASIM_0001351901-mRNA-1"/>
    <property type="gene ID" value="ASIM_0001351901"/>
</dbReference>
<dbReference type="InterPro" id="IPR011989">
    <property type="entry name" value="ARM-like"/>
</dbReference>
<dbReference type="Gene3D" id="1.25.10.10">
    <property type="entry name" value="Leucine-rich Repeat Variant"/>
    <property type="match status" value="1"/>
</dbReference>
<name>A0A0M3JYJ3_ANISI</name>
<evidence type="ECO:0000313" key="1">
    <source>
        <dbReference type="EMBL" id="VDK48529.1"/>
    </source>
</evidence>
<dbReference type="Proteomes" id="UP000267096">
    <property type="component" value="Unassembled WGS sequence"/>
</dbReference>
<proteinExistence type="predicted"/>
<dbReference type="AlphaFoldDB" id="A0A0M3JYJ3"/>
<protein>
    <submittedName>
        <fullName evidence="3">Cnd3 domain-containing protein</fullName>
    </submittedName>
</protein>
<reference evidence="1 2" key="2">
    <citation type="submission" date="2018-11" db="EMBL/GenBank/DDBJ databases">
        <authorList>
            <consortium name="Pathogen Informatics"/>
        </authorList>
    </citation>
    <scope>NUCLEOTIDE SEQUENCE [LARGE SCALE GENOMIC DNA]</scope>
</reference>
<evidence type="ECO:0000313" key="3">
    <source>
        <dbReference type="WBParaSite" id="ASIM_0001351901-mRNA-1"/>
    </source>
</evidence>
<keyword evidence="2" id="KW-1185">Reference proteome</keyword>
<organism evidence="3">
    <name type="scientific">Anisakis simplex</name>
    <name type="common">Herring worm</name>
    <dbReference type="NCBI Taxonomy" id="6269"/>
    <lineage>
        <taxon>Eukaryota</taxon>
        <taxon>Metazoa</taxon>
        <taxon>Ecdysozoa</taxon>
        <taxon>Nematoda</taxon>
        <taxon>Chromadorea</taxon>
        <taxon>Rhabditida</taxon>
        <taxon>Spirurina</taxon>
        <taxon>Ascaridomorpha</taxon>
        <taxon>Ascaridoidea</taxon>
        <taxon>Anisakidae</taxon>
        <taxon>Anisakis</taxon>
        <taxon>Anisakis simplex complex</taxon>
    </lineage>
</organism>
<dbReference type="EMBL" id="UYRR01031283">
    <property type="protein sequence ID" value="VDK48529.1"/>
    <property type="molecule type" value="Genomic_DNA"/>
</dbReference>
<evidence type="ECO:0000313" key="2">
    <source>
        <dbReference type="Proteomes" id="UP000267096"/>
    </source>
</evidence>
<gene>
    <name evidence="1" type="ORF">ASIM_LOCUS12947</name>
</gene>
<accession>A0A0M3JYJ3</accession>
<dbReference type="InterPro" id="IPR016024">
    <property type="entry name" value="ARM-type_fold"/>
</dbReference>
<sequence>MLKSPVCRVHLLGHHLCEEGGMKMISLDAAMNLMLSDNESLQATKAVNIDGNILRNKIIPFTTQYVNELHRSSNIIYLSIIFDMAEIFEYNAQQKYPWRDDVIKWSIETLHKNTNTGFARKNASHFLSALISSDIATGSKLIPDLIELVIESGDQFHDWISNLVIQQIEQVSPDGANHIIESAPKREMFSLDFCELLAAVMTREQKFSCLHDNTQWLNNKLRLTTMKMLIENNEITELIHSLLVDPESRLDHFTVCYKYLPEKAQKEGVEKWIRRLDRLKMCQAEHIKQFLKICAPFTVEQFDVMYKVMKERFERNHSLFKYLTDACPAWVKLRCSSIVCDIFDRLSSSSASTSSIIPDLTIVDWSFAIFEYILQCIGDENCDFLLTKLMLLLHDDNEILREKVIRCLALHATEKQLHRLALKDERQQTRLSAIDILSARIEAGKTPSSNEETIVGELLTDSDLCVRERAICYAGKLIQLGGTVGDNVRQILSCSMNDDDNNSFAKSRRELLNVPNSQSKSNSSDQIDGYDNSNASLSDLVSRITLSDYVNNDEELDCF</sequence>